<feature type="disulfide bond" evidence="16">
    <location>
        <begin position="31"/>
        <end position="95"/>
    </location>
</feature>
<feature type="disulfide bond" evidence="16">
    <location>
        <begin position="360"/>
        <end position="370"/>
    </location>
</feature>
<dbReference type="AlphaFoldDB" id="H2Z177"/>
<dbReference type="Pfam" id="PF01186">
    <property type="entry name" value="Lysyl_oxidase"/>
    <property type="match status" value="1"/>
</dbReference>
<evidence type="ECO:0000259" key="18">
    <source>
        <dbReference type="PROSITE" id="PS50287"/>
    </source>
</evidence>
<dbReference type="PROSITE" id="PS50287">
    <property type="entry name" value="SRCR_2"/>
    <property type="match status" value="4"/>
</dbReference>
<comment type="subcellular location">
    <subcellularLocation>
        <location evidence="2">Secreted</location>
        <location evidence="2">Extracellular space</location>
    </subcellularLocation>
</comment>
<dbReference type="InterPro" id="IPR001190">
    <property type="entry name" value="SRCR"/>
</dbReference>
<accession>H2Z177</accession>
<keyword evidence="11" id="KW-0186">Copper</keyword>
<reference evidence="20" key="1">
    <citation type="submission" date="2003-08" db="EMBL/GenBank/DDBJ databases">
        <authorList>
            <person name="Birren B."/>
            <person name="Nusbaum C."/>
            <person name="Abebe A."/>
            <person name="Abouelleil A."/>
            <person name="Adekoya E."/>
            <person name="Ait-zahra M."/>
            <person name="Allen N."/>
            <person name="Allen T."/>
            <person name="An P."/>
            <person name="Anderson M."/>
            <person name="Anderson S."/>
            <person name="Arachchi H."/>
            <person name="Armbruster J."/>
            <person name="Bachantsang P."/>
            <person name="Baldwin J."/>
            <person name="Barry A."/>
            <person name="Bayul T."/>
            <person name="Blitshsteyn B."/>
            <person name="Bloom T."/>
            <person name="Blye J."/>
            <person name="Boguslavskiy L."/>
            <person name="Borowsky M."/>
            <person name="Boukhgalter B."/>
            <person name="Brunache A."/>
            <person name="Butler J."/>
            <person name="Calixte N."/>
            <person name="Calvo S."/>
            <person name="Camarata J."/>
            <person name="Campo K."/>
            <person name="Chang J."/>
            <person name="Cheshatsang Y."/>
            <person name="Citroen M."/>
            <person name="Collymore A."/>
            <person name="Considine T."/>
            <person name="Cook A."/>
            <person name="Cooke P."/>
            <person name="Corum B."/>
            <person name="Cuomo C."/>
            <person name="David R."/>
            <person name="Dawoe T."/>
            <person name="Degray S."/>
            <person name="Dodge S."/>
            <person name="Dooley K."/>
            <person name="Dorje P."/>
            <person name="Dorjee K."/>
            <person name="Dorris L."/>
            <person name="Duffey N."/>
            <person name="Dupes A."/>
            <person name="Elkins T."/>
            <person name="Engels R."/>
            <person name="Erickson J."/>
            <person name="Farina A."/>
            <person name="Faro S."/>
            <person name="Ferreira P."/>
            <person name="Fischer H."/>
            <person name="Fitzgerald M."/>
            <person name="Foley K."/>
            <person name="Gage D."/>
            <person name="Galagan J."/>
            <person name="Gearin G."/>
            <person name="Gnerre S."/>
            <person name="Gnirke A."/>
            <person name="Goyette A."/>
            <person name="Graham J."/>
            <person name="Grandbois E."/>
            <person name="Gyaltsen K."/>
            <person name="Hafez N."/>
            <person name="Hagopian D."/>
            <person name="Hagos B."/>
            <person name="Hall J."/>
            <person name="Hatcher B."/>
            <person name="Heller A."/>
            <person name="Higgins H."/>
            <person name="Honan T."/>
            <person name="Horn A."/>
            <person name="Houde N."/>
            <person name="Hughes L."/>
            <person name="Hulme W."/>
            <person name="Husby E."/>
            <person name="Iliev I."/>
            <person name="Jaffe D."/>
            <person name="Jones C."/>
            <person name="Kamal M."/>
            <person name="Kamat A."/>
            <person name="Kamvysselis M."/>
            <person name="Karlsson E."/>
            <person name="Kells C."/>
            <person name="Kieu A."/>
            <person name="Kisner P."/>
            <person name="Kodira C."/>
            <person name="Kulbokas E."/>
            <person name="Labutti K."/>
            <person name="Lama D."/>
            <person name="Landers T."/>
            <person name="Leger J."/>
            <person name="Levine S."/>
            <person name="Lewis D."/>
            <person name="Lewis T."/>
            <person name="Lindblad-toh K."/>
            <person name="Liu X."/>
            <person name="Lokyitsang T."/>
            <person name="Lokyitsang Y."/>
            <person name="Lucien O."/>
            <person name="Lui A."/>
            <person name="Ma L.J."/>
            <person name="Mabbitt R."/>
            <person name="Macdonald J."/>
            <person name="Maclean C."/>
            <person name="Major J."/>
            <person name="Manning J."/>
            <person name="Marabella R."/>
            <person name="Maru K."/>
            <person name="Matthews C."/>
            <person name="Mauceli E."/>
            <person name="Mccarthy M."/>
            <person name="Mcdonough S."/>
            <person name="Mcghee T."/>
            <person name="Meldrim J."/>
            <person name="Meneus L."/>
            <person name="Mesirov J."/>
            <person name="Mihalev A."/>
            <person name="Mihova T."/>
            <person name="Mikkelsen T."/>
            <person name="Mlenga V."/>
            <person name="Moru K."/>
            <person name="Mozes J."/>
            <person name="Mulrain L."/>
            <person name="Munson G."/>
            <person name="Naylor J."/>
            <person name="Newes C."/>
            <person name="Nguyen C."/>
            <person name="Nguyen N."/>
            <person name="Nguyen T."/>
            <person name="Nicol R."/>
            <person name="Nielsen C."/>
            <person name="Nizzari M."/>
            <person name="Norbu C."/>
            <person name="Norbu N."/>
            <person name="O'donnell P."/>
            <person name="Okoawo O."/>
            <person name="O'leary S."/>
            <person name="Omotosho B."/>
            <person name="O'neill K."/>
            <person name="Osman S."/>
            <person name="Parker S."/>
            <person name="Perrin D."/>
            <person name="Phunkhang P."/>
            <person name="Piqani B."/>
            <person name="Purcell S."/>
            <person name="Rachupka T."/>
            <person name="Ramasamy U."/>
            <person name="Rameau R."/>
            <person name="Ray V."/>
            <person name="Raymond C."/>
            <person name="Retta R."/>
            <person name="Richardson S."/>
            <person name="Rise C."/>
            <person name="Rodriguez J."/>
            <person name="Rogers J."/>
            <person name="Rogov P."/>
            <person name="Rutman M."/>
            <person name="Schupbach R."/>
            <person name="Seaman C."/>
            <person name="Settipalli S."/>
            <person name="Sharpe T."/>
            <person name="Sheridan J."/>
            <person name="Sherpa N."/>
            <person name="Shi J."/>
            <person name="Smirnov S."/>
            <person name="Smith C."/>
            <person name="Sougnez C."/>
            <person name="Spencer B."/>
            <person name="Stalker J."/>
            <person name="Stange-thomann N."/>
            <person name="Stavropoulos S."/>
            <person name="Stetson K."/>
            <person name="Stone C."/>
            <person name="Stone S."/>
            <person name="Stubbs M."/>
            <person name="Talamas J."/>
            <person name="Tchuinga P."/>
            <person name="Tenzing P."/>
            <person name="Tesfaye S."/>
            <person name="Theodore J."/>
            <person name="Thoulutsang Y."/>
            <person name="Topham K."/>
            <person name="Towey S."/>
            <person name="Tsamla T."/>
            <person name="Tsomo N."/>
            <person name="Vallee D."/>
            <person name="Vassiliev H."/>
            <person name="Venkataraman V."/>
            <person name="Vinson J."/>
            <person name="Vo A."/>
            <person name="Wade C."/>
            <person name="Wang S."/>
            <person name="Wangchuk T."/>
            <person name="Wangdi T."/>
            <person name="Whittaker C."/>
            <person name="Wilkinson J."/>
            <person name="Wu Y."/>
            <person name="Wyman D."/>
            <person name="Yadav S."/>
            <person name="Yang S."/>
            <person name="Yang X."/>
            <person name="Yeager S."/>
            <person name="Yee E."/>
            <person name="Young G."/>
            <person name="Zainoun J."/>
            <person name="Zembeck L."/>
            <person name="Zimmer A."/>
            <person name="Zody M."/>
            <person name="Lander E."/>
        </authorList>
    </citation>
    <scope>NUCLEOTIDE SEQUENCE [LARGE SCALE GENOMIC DNA]</scope>
</reference>
<evidence type="ECO:0000256" key="15">
    <source>
        <dbReference type="ARBA" id="ARBA00047861"/>
    </source>
</evidence>
<dbReference type="GO" id="GO:0016020">
    <property type="term" value="C:membrane"/>
    <property type="evidence" value="ECO:0007669"/>
    <property type="project" value="InterPro"/>
</dbReference>
<dbReference type="GO" id="GO:0004720">
    <property type="term" value="F:protein-lysine 6-oxidase activity"/>
    <property type="evidence" value="ECO:0007669"/>
    <property type="project" value="UniProtKB-EC"/>
</dbReference>
<dbReference type="EC" id="1.4.3.13" evidence="14"/>
<dbReference type="Pfam" id="PF00530">
    <property type="entry name" value="SRCR"/>
    <property type="match status" value="4"/>
</dbReference>
<dbReference type="FunFam" id="3.10.250.10:FF:000001">
    <property type="entry name" value="Lysyl oxidase 4 isoform X1"/>
    <property type="match status" value="1"/>
</dbReference>
<dbReference type="PROSITE" id="PS00420">
    <property type="entry name" value="SRCR_1"/>
    <property type="match status" value="3"/>
</dbReference>
<keyword evidence="17" id="KW-0472">Membrane</keyword>
<organism evidence="19 20">
    <name type="scientific">Ciona savignyi</name>
    <name type="common">Pacific transparent sea squirt</name>
    <dbReference type="NCBI Taxonomy" id="51511"/>
    <lineage>
        <taxon>Eukaryota</taxon>
        <taxon>Metazoa</taxon>
        <taxon>Chordata</taxon>
        <taxon>Tunicata</taxon>
        <taxon>Ascidiacea</taxon>
        <taxon>Phlebobranchia</taxon>
        <taxon>Cionidae</taxon>
        <taxon>Ciona</taxon>
    </lineage>
</organism>
<evidence type="ECO:0000256" key="3">
    <source>
        <dbReference type="ARBA" id="ARBA00007492"/>
    </source>
</evidence>
<feature type="transmembrane region" description="Helical" evidence="17">
    <location>
        <begin position="189"/>
        <end position="208"/>
    </location>
</feature>
<dbReference type="InParanoid" id="H2Z177"/>
<keyword evidence="4" id="KW-0886">LTQ</keyword>
<keyword evidence="20" id="KW-1185">Reference proteome</keyword>
<evidence type="ECO:0000256" key="13">
    <source>
        <dbReference type="ARBA" id="ARBA00023180"/>
    </source>
</evidence>
<dbReference type="GO" id="GO:0030199">
    <property type="term" value="P:collagen fibril organization"/>
    <property type="evidence" value="ECO:0007669"/>
    <property type="project" value="TreeGrafter"/>
</dbReference>
<feature type="domain" description="SRCR" evidence="18">
    <location>
        <begin position="291"/>
        <end position="401"/>
    </location>
</feature>
<dbReference type="GO" id="GO:0005507">
    <property type="term" value="F:copper ion binding"/>
    <property type="evidence" value="ECO:0007669"/>
    <property type="project" value="InterPro"/>
</dbReference>
<feature type="domain" description="SRCR" evidence="18">
    <location>
        <begin position="411"/>
        <end position="519"/>
    </location>
</feature>
<dbReference type="OMA" id="DHWGLSE"/>
<comment type="similarity">
    <text evidence="3">Belongs to the lysyl oxidase family.</text>
</comment>
<evidence type="ECO:0000256" key="14">
    <source>
        <dbReference type="ARBA" id="ARBA00038869"/>
    </source>
</evidence>
<feature type="disulfide bond" evidence="16">
    <location>
        <begin position="483"/>
        <end position="493"/>
    </location>
</feature>
<dbReference type="PANTHER" id="PTHR45817">
    <property type="entry name" value="LYSYL OXIDASE-LIKE-RELATED"/>
    <property type="match status" value="1"/>
</dbReference>
<keyword evidence="17" id="KW-0812">Transmembrane</keyword>
<protein>
    <recommendedName>
        <fullName evidence="14">protein-lysine 6-oxidase</fullName>
        <ecNumber evidence="14">1.4.3.13</ecNumber>
    </recommendedName>
</protein>
<dbReference type="InterPro" id="IPR050912">
    <property type="entry name" value="LOX-like_protein"/>
</dbReference>
<dbReference type="FunFam" id="3.10.250.10:FF:000008">
    <property type="entry name" value="Lysyl oxidase homolog 2"/>
    <property type="match status" value="1"/>
</dbReference>
<dbReference type="PRINTS" id="PR00258">
    <property type="entry name" value="SPERACTRCPTR"/>
</dbReference>
<dbReference type="eggNOG" id="ENOG502QSX8">
    <property type="taxonomic scope" value="Eukaryota"/>
</dbReference>
<evidence type="ECO:0000313" key="20">
    <source>
        <dbReference type="Proteomes" id="UP000007875"/>
    </source>
</evidence>
<sequence>SSTIQVRLREGKEASEGRVEVFHNGEWGTICDDDWSLAAAHVVCRMIGYDGAWEYLHSGKFGPGEGNILMDNVDCIGDESDISRCQFNGWGNHDCSHHEDAGVKCNKRRLPGFHPDSQVNVIDGLDFLRLKPPRGQRKRLPQLHGYVEFYHKNKWRKVCSTGWDKNTASVICGQLGFPSAEEITNKMQYFIFCLNLIFFLSMVYFHDVHLHRSKARRKLHYWLSNITCIGTESKVSHCNFQMVDTHTYNSCPGEPLITRCVPGFKYARGNFKKGGKRKGRKHHATVMQETIRLKVGSAEGEGRLEVMRSGRWGTVCHRGWNLWAANVACRELGFGTAKREIINSYFGAGHGPIWLTDLNCFGNETQLSDCRHGYISTHAEGYDELEESECTHEHDAGVACHVPQFNANQRIRLVGGRNPMEGRVEVKIRRKWGAVCSDNWTIKDAMVVCRQLGLGFALHALKDVYFFPGTENVTNILMTGIQCRGDELALQFCPNDGNTLSQCGSPGRTFTPFAGVICTESRKCRTCYLLFIISYHLMILEHYSNTFQYNNLNFPPVSPDLMQDIPLLQQSLHLDDRPLHNLYCASEEGCLAPSAEKMDWPYGSRRLLRFSTRVWNRGRADFRPAKSQDQWIWHQCHGHYHSMSEFTHYDILDLNFTRVAQGHKASFCLEDSECSPGVSPRFDCDQPGGGVQGIAVGCADNYQYNIDCQWIDITDVSPGNYLIRV</sequence>
<evidence type="ECO:0000256" key="12">
    <source>
        <dbReference type="ARBA" id="ARBA00023157"/>
    </source>
</evidence>
<evidence type="ECO:0000256" key="9">
    <source>
        <dbReference type="ARBA" id="ARBA00022772"/>
    </source>
</evidence>
<feature type="domain" description="SRCR" evidence="18">
    <location>
        <begin position="128"/>
        <end position="261"/>
    </location>
</feature>
<evidence type="ECO:0000256" key="10">
    <source>
        <dbReference type="ARBA" id="ARBA00023002"/>
    </source>
</evidence>
<dbReference type="InterPro" id="IPR036772">
    <property type="entry name" value="SRCR-like_dom_sf"/>
</dbReference>
<evidence type="ECO:0000256" key="16">
    <source>
        <dbReference type="PROSITE-ProRule" id="PRU00196"/>
    </source>
</evidence>
<reference evidence="19" key="3">
    <citation type="submission" date="2025-09" db="UniProtKB">
        <authorList>
            <consortium name="Ensembl"/>
        </authorList>
    </citation>
    <scope>IDENTIFICATION</scope>
</reference>
<keyword evidence="17" id="KW-1133">Transmembrane helix</keyword>
<feature type="disulfide bond" evidence="16">
    <location>
        <begin position="75"/>
        <end position="85"/>
    </location>
</feature>
<evidence type="ECO:0000256" key="4">
    <source>
        <dbReference type="ARBA" id="ARBA00022477"/>
    </source>
</evidence>
<proteinExistence type="inferred from homology"/>
<dbReference type="Gene3D" id="3.10.250.10">
    <property type="entry name" value="SRCR-like domain"/>
    <property type="match status" value="4"/>
</dbReference>
<dbReference type="InterPro" id="IPR001695">
    <property type="entry name" value="Lysyl_oxidase"/>
</dbReference>
<evidence type="ECO:0000256" key="11">
    <source>
        <dbReference type="ARBA" id="ARBA00023008"/>
    </source>
</evidence>
<dbReference type="FunFam" id="3.10.250.10:FF:000031">
    <property type="entry name" value="RIKEN cDNA 5830411N06, isoform CRA_a"/>
    <property type="match status" value="1"/>
</dbReference>
<comment type="cofactor">
    <cofactor evidence="1">
        <name>Cu cation</name>
        <dbReference type="ChEBI" id="CHEBI:23378"/>
    </cofactor>
</comment>
<dbReference type="GO" id="GO:0005615">
    <property type="term" value="C:extracellular space"/>
    <property type="evidence" value="ECO:0007669"/>
    <property type="project" value="TreeGrafter"/>
</dbReference>
<name>H2Z177_CIOSA</name>
<dbReference type="STRING" id="51511.ENSCSAVP00000011339"/>
<keyword evidence="6" id="KW-0479">Metal-binding</keyword>
<dbReference type="Proteomes" id="UP000007875">
    <property type="component" value="Unassembled WGS sequence"/>
</dbReference>
<evidence type="ECO:0000256" key="6">
    <source>
        <dbReference type="ARBA" id="ARBA00022723"/>
    </source>
</evidence>
<feature type="domain" description="SRCR" evidence="18">
    <location>
        <begin position="6"/>
        <end position="106"/>
    </location>
</feature>
<dbReference type="PRINTS" id="PR00074">
    <property type="entry name" value="LYSYLOXIDASE"/>
</dbReference>
<keyword evidence="5" id="KW-0964">Secreted</keyword>
<keyword evidence="8" id="KW-0677">Repeat</keyword>
<keyword evidence="12 16" id="KW-1015">Disulfide bond</keyword>
<keyword evidence="10" id="KW-0560">Oxidoreductase</keyword>
<dbReference type="SUPFAM" id="SSF56487">
    <property type="entry name" value="SRCR-like"/>
    <property type="match status" value="4"/>
</dbReference>
<feature type="disulfide bond" evidence="16">
    <location>
        <begin position="44"/>
        <end position="105"/>
    </location>
</feature>
<comment type="catalytic activity">
    <reaction evidence="15">
        <text>L-lysyl-[protein] + O2 + H2O = (S)-2-amino-6-oxohexanoyl-[protein] + H2O2 + NH4(+)</text>
        <dbReference type="Rhea" id="RHEA:24544"/>
        <dbReference type="Rhea" id="RHEA-COMP:9752"/>
        <dbReference type="Rhea" id="RHEA-COMP:12448"/>
        <dbReference type="ChEBI" id="CHEBI:15377"/>
        <dbReference type="ChEBI" id="CHEBI:15379"/>
        <dbReference type="ChEBI" id="CHEBI:16240"/>
        <dbReference type="ChEBI" id="CHEBI:28938"/>
        <dbReference type="ChEBI" id="CHEBI:29969"/>
        <dbReference type="ChEBI" id="CHEBI:131803"/>
        <dbReference type="EC" id="1.4.3.13"/>
    </reaction>
</comment>
<dbReference type="Ensembl" id="ENSCSAVT00000011472.1">
    <property type="protein sequence ID" value="ENSCSAVP00000011339.1"/>
    <property type="gene ID" value="ENSCSAVG00000006635.1"/>
</dbReference>
<reference evidence="19" key="2">
    <citation type="submission" date="2025-08" db="UniProtKB">
        <authorList>
            <consortium name="Ensembl"/>
        </authorList>
    </citation>
    <scope>IDENTIFICATION</scope>
</reference>
<dbReference type="PANTHER" id="PTHR45817:SF4">
    <property type="entry name" value="LYSYL OXIDASE-LIKE-RELATED"/>
    <property type="match status" value="1"/>
</dbReference>
<evidence type="ECO:0000256" key="7">
    <source>
        <dbReference type="ARBA" id="ARBA00022729"/>
    </source>
</evidence>
<evidence type="ECO:0000256" key="5">
    <source>
        <dbReference type="ARBA" id="ARBA00022525"/>
    </source>
</evidence>
<evidence type="ECO:0000256" key="17">
    <source>
        <dbReference type="SAM" id="Phobius"/>
    </source>
</evidence>
<evidence type="ECO:0000256" key="8">
    <source>
        <dbReference type="ARBA" id="ARBA00022737"/>
    </source>
</evidence>
<evidence type="ECO:0000313" key="19">
    <source>
        <dbReference type="Ensembl" id="ENSCSAVP00000011339.1"/>
    </source>
</evidence>
<dbReference type="GeneTree" id="ENSGT00940000157042"/>
<keyword evidence="13" id="KW-0325">Glycoprotein</keyword>
<evidence type="ECO:0000256" key="2">
    <source>
        <dbReference type="ARBA" id="ARBA00004239"/>
    </source>
</evidence>
<feature type="disulfide bond" evidence="16">
    <location>
        <begin position="228"/>
        <end position="238"/>
    </location>
</feature>
<keyword evidence="9" id="KW-0801">TPQ</keyword>
<evidence type="ECO:0000256" key="1">
    <source>
        <dbReference type="ARBA" id="ARBA00001935"/>
    </source>
</evidence>
<dbReference type="SMART" id="SM00202">
    <property type="entry name" value="SR"/>
    <property type="match status" value="4"/>
</dbReference>
<comment type="caution">
    <text evidence="16">Lacks conserved residue(s) required for the propagation of feature annotation.</text>
</comment>
<keyword evidence="7" id="KW-0732">Signal</keyword>